<dbReference type="Pfam" id="PF13193">
    <property type="entry name" value="AMP-binding_C"/>
    <property type="match status" value="3"/>
</dbReference>
<keyword evidence="8" id="KW-1185">Reference proteome</keyword>
<dbReference type="SMART" id="SM00824">
    <property type="entry name" value="PKS_TE"/>
    <property type="match status" value="1"/>
</dbReference>
<dbReference type="InterPro" id="IPR006162">
    <property type="entry name" value="Ppantetheine_attach_site"/>
</dbReference>
<dbReference type="GO" id="GO:0003824">
    <property type="term" value="F:catalytic activity"/>
    <property type="evidence" value="ECO:0007669"/>
    <property type="project" value="InterPro"/>
</dbReference>
<dbReference type="InterPro" id="IPR020845">
    <property type="entry name" value="AMP-binding_CS"/>
</dbReference>
<evidence type="ECO:0000259" key="6">
    <source>
        <dbReference type="PROSITE" id="PS50075"/>
    </source>
</evidence>
<dbReference type="SUPFAM" id="SSF56801">
    <property type="entry name" value="Acetyl-CoA synthetase-like"/>
    <property type="match status" value="3"/>
</dbReference>
<dbReference type="CDD" id="cd05930">
    <property type="entry name" value="A_NRPS"/>
    <property type="match status" value="3"/>
</dbReference>
<dbReference type="NCBIfam" id="TIGR01720">
    <property type="entry name" value="NRPS-para261"/>
    <property type="match status" value="1"/>
</dbReference>
<feature type="domain" description="Carrier" evidence="6">
    <location>
        <begin position="3594"/>
        <end position="3669"/>
    </location>
</feature>
<dbReference type="InterPro" id="IPR009081">
    <property type="entry name" value="PP-bd_ACP"/>
</dbReference>
<dbReference type="KEGG" id="aol:S58_21570"/>
<dbReference type="FunFam" id="3.40.50.980:FF:000001">
    <property type="entry name" value="Non-ribosomal peptide synthetase"/>
    <property type="match status" value="2"/>
</dbReference>
<dbReference type="HOGENOM" id="CLU_000022_11_0_5"/>
<dbReference type="RefSeq" id="WP_015665289.1">
    <property type="nucleotide sequence ID" value="NC_020453.1"/>
</dbReference>
<dbReference type="InterPro" id="IPR001242">
    <property type="entry name" value="Condensation_dom"/>
</dbReference>
<feature type="domain" description="Carrier" evidence="6">
    <location>
        <begin position="1009"/>
        <end position="1083"/>
    </location>
</feature>
<dbReference type="Pfam" id="PF00550">
    <property type="entry name" value="PP-binding"/>
    <property type="match status" value="3"/>
</dbReference>
<dbReference type="SMART" id="SM00823">
    <property type="entry name" value="PKS_PP"/>
    <property type="match status" value="3"/>
</dbReference>
<dbReference type="Pfam" id="PF00501">
    <property type="entry name" value="AMP-binding"/>
    <property type="match status" value="3"/>
</dbReference>
<dbReference type="EMBL" id="AP012603">
    <property type="protein sequence ID" value="BAM88163.1"/>
    <property type="molecule type" value="Genomic_DNA"/>
</dbReference>
<dbReference type="PROSITE" id="PS00455">
    <property type="entry name" value="AMP_BINDING"/>
    <property type="match status" value="3"/>
</dbReference>
<protein>
    <submittedName>
        <fullName evidence="7">Non-ribosomal peptide synthase</fullName>
    </submittedName>
</protein>
<dbReference type="InterPro" id="IPR045851">
    <property type="entry name" value="AMP-bd_C_sf"/>
</dbReference>
<dbReference type="PROSITE" id="PS50075">
    <property type="entry name" value="CARRIER"/>
    <property type="match status" value="3"/>
</dbReference>
<dbReference type="PANTHER" id="PTHR45527:SF1">
    <property type="entry name" value="FATTY ACID SYNTHASE"/>
    <property type="match status" value="1"/>
</dbReference>
<dbReference type="Pfam" id="PF00975">
    <property type="entry name" value="Thioesterase"/>
    <property type="match status" value="1"/>
</dbReference>
<dbReference type="Gene3D" id="1.10.1200.10">
    <property type="entry name" value="ACP-like"/>
    <property type="match status" value="2"/>
</dbReference>
<gene>
    <name evidence="7" type="ORF">S58_21570</name>
</gene>
<dbReference type="Gene3D" id="2.30.38.10">
    <property type="entry name" value="Luciferase, Domain 3"/>
    <property type="match status" value="2"/>
</dbReference>
<dbReference type="PROSITE" id="PS00012">
    <property type="entry name" value="PHOSPHOPANTETHEINE"/>
    <property type="match status" value="3"/>
</dbReference>
<evidence type="ECO:0000256" key="1">
    <source>
        <dbReference type="ARBA" id="ARBA00001957"/>
    </source>
</evidence>
<dbReference type="Gene3D" id="3.30.559.30">
    <property type="entry name" value="Nonribosomal peptide synthetase, condensation domain"/>
    <property type="match status" value="4"/>
</dbReference>
<evidence type="ECO:0000256" key="4">
    <source>
        <dbReference type="ARBA" id="ARBA00022737"/>
    </source>
</evidence>
<dbReference type="InterPro" id="IPR020802">
    <property type="entry name" value="TesA-like"/>
</dbReference>
<dbReference type="SUPFAM" id="SSF53474">
    <property type="entry name" value="alpha/beta-Hydrolases"/>
    <property type="match status" value="1"/>
</dbReference>
<dbReference type="OrthoDB" id="9803968at2"/>
<dbReference type="SUPFAM" id="SSF47336">
    <property type="entry name" value="ACP-like"/>
    <property type="match status" value="3"/>
</dbReference>
<feature type="region of interest" description="Disordered" evidence="5">
    <location>
        <begin position="3919"/>
        <end position="3941"/>
    </location>
</feature>
<dbReference type="PANTHER" id="PTHR45527">
    <property type="entry name" value="NONRIBOSOMAL PEPTIDE SYNTHETASE"/>
    <property type="match status" value="1"/>
</dbReference>
<dbReference type="NCBIfam" id="TIGR01733">
    <property type="entry name" value="AA-adenyl-dom"/>
    <property type="match status" value="3"/>
</dbReference>
<accession>M4Z447</accession>
<dbReference type="GO" id="GO:0031177">
    <property type="term" value="F:phosphopantetheine binding"/>
    <property type="evidence" value="ECO:0007669"/>
    <property type="project" value="InterPro"/>
</dbReference>
<dbReference type="GO" id="GO:0005737">
    <property type="term" value="C:cytoplasm"/>
    <property type="evidence" value="ECO:0007669"/>
    <property type="project" value="TreeGrafter"/>
</dbReference>
<keyword evidence="4" id="KW-0677">Repeat</keyword>
<evidence type="ECO:0000256" key="5">
    <source>
        <dbReference type="SAM" id="MobiDB-lite"/>
    </source>
</evidence>
<dbReference type="FunFam" id="1.10.1200.10:FF:000005">
    <property type="entry name" value="Nonribosomal peptide synthetase 1"/>
    <property type="match status" value="2"/>
</dbReference>
<feature type="domain" description="Carrier" evidence="6">
    <location>
        <begin position="2086"/>
        <end position="2160"/>
    </location>
</feature>
<dbReference type="CDD" id="cd19534">
    <property type="entry name" value="E_NRPS"/>
    <property type="match status" value="1"/>
</dbReference>
<dbReference type="InterPro" id="IPR020806">
    <property type="entry name" value="PKS_PP-bd"/>
</dbReference>
<dbReference type="SUPFAM" id="SSF52777">
    <property type="entry name" value="CoA-dependent acyltransferases"/>
    <property type="match status" value="8"/>
</dbReference>
<dbReference type="Gene3D" id="3.40.50.12780">
    <property type="entry name" value="N-terminal domain of ligase-like"/>
    <property type="match status" value="1"/>
</dbReference>
<evidence type="ECO:0000256" key="3">
    <source>
        <dbReference type="ARBA" id="ARBA00022553"/>
    </source>
</evidence>
<dbReference type="eggNOG" id="COG1020">
    <property type="taxonomic scope" value="Bacteria"/>
</dbReference>
<dbReference type="InterPro" id="IPR042099">
    <property type="entry name" value="ANL_N_sf"/>
</dbReference>
<name>M4Z447_9BRAD</name>
<feature type="region of interest" description="Disordered" evidence="5">
    <location>
        <begin position="988"/>
        <end position="1011"/>
    </location>
</feature>
<dbReference type="InterPro" id="IPR000873">
    <property type="entry name" value="AMP-dep_synth/lig_dom"/>
</dbReference>
<organism evidence="7 8">
    <name type="scientific">Bradyrhizobium oligotrophicum S58</name>
    <dbReference type="NCBI Taxonomy" id="1245469"/>
    <lineage>
        <taxon>Bacteria</taxon>
        <taxon>Pseudomonadati</taxon>
        <taxon>Pseudomonadota</taxon>
        <taxon>Alphaproteobacteria</taxon>
        <taxon>Hyphomicrobiales</taxon>
        <taxon>Nitrobacteraceae</taxon>
        <taxon>Bradyrhizobium</taxon>
    </lineage>
</organism>
<dbReference type="InterPro" id="IPR023213">
    <property type="entry name" value="CAT-like_dom_sf"/>
</dbReference>
<keyword evidence="3" id="KW-0597">Phosphoprotein</keyword>
<dbReference type="InterPro" id="IPR025110">
    <property type="entry name" value="AMP-bd_C"/>
</dbReference>
<keyword evidence="2" id="KW-0596">Phosphopantetheine</keyword>
<dbReference type="InterPro" id="IPR036736">
    <property type="entry name" value="ACP-like_sf"/>
</dbReference>
<dbReference type="Pfam" id="PF00668">
    <property type="entry name" value="Condensation"/>
    <property type="match status" value="4"/>
</dbReference>
<reference evidence="7 8" key="1">
    <citation type="journal article" date="2013" name="Appl. Environ. Microbiol.">
        <title>Genome analysis suggests that the soil oligotrophic bacterium Agromonas oligotrophica (Bradyrhizobium oligotrophicum) is a nitrogen-fixing symbiont of Aeschynomene indica.</title>
        <authorList>
            <person name="Okubo T."/>
            <person name="Fukushima S."/>
            <person name="Itakura M."/>
            <person name="Oshima K."/>
            <person name="Longtonglang A."/>
            <person name="Teaumroong N."/>
            <person name="Mitsui H."/>
            <person name="Hattori M."/>
            <person name="Hattori R."/>
            <person name="Hattori T."/>
            <person name="Minamisawa K."/>
        </authorList>
    </citation>
    <scope>NUCLEOTIDE SEQUENCE [LARGE SCALE GENOMIC DNA]</scope>
    <source>
        <strain evidence="7 8">S58</strain>
    </source>
</reference>
<dbReference type="GO" id="GO:0043041">
    <property type="term" value="P:amino acid activation for nonribosomal peptide biosynthetic process"/>
    <property type="evidence" value="ECO:0007669"/>
    <property type="project" value="TreeGrafter"/>
</dbReference>
<dbReference type="Gene3D" id="3.40.50.1820">
    <property type="entry name" value="alpha/beta hydrolase"/>
    <property type="match status" value="1"/>
</dbReference>
<dbReference type="SMART" id="SM01294">
    <property type="entry name" value="PKS_PP_betabranch"/>
    <property type="match status" value="1"/>
</dbReference>
<dbReference type="InterPro" id="IPR010071">
    <property type="entry name" value="AA_adenyl_dom"/>
</dbReference>
<dbReference type="Gene3D" id="3.30.300.30">
    <property type="match status" value="3"/>
</dbReference>
<evidence type="ECO:0000256" key="2">
    <source>
        <dbReference type="ARBA" id="ARBA00022450"/>
    </source>
</evidence>
<sequence>MSLIDSDTSDLVDRLATQGFLLRRSGETLSLINLANRPLPETLRGEIGSRRDSIMLHLADRMWPLSFNQQRMWFLDRLQNGHSTAYNVPLATDIRGPLDVAALEQALTMLVARHAILRTTIIEHDGEPAQRILAPGPIHLEIEAIADGDLQARLNAESGRPFDLTAGPCWRASLFVLTHDHHVLLINQHHIINDGWSLVILQRDLAALYDAALHGRPSDLPDTPLQFAEFALWQRRTLPKVIETALDHWQRRLAGFTPFDLPADRPRPPRLSGEGRTHRFAVPTQLAEALSSAAIDRSATSCAGWLAVFVLLLSRWSGQDDIVVGMPFANRRDAAVADLIGYVANTLPLRVDLSGNPTFASLMSRVASELLDADAHQEAPFDLIVNRMAVPRDPSRNPIFQVAFVYQTFADGLTNLRLPGLVCETSFIDTGTAKFDLTLTLTEAPEGLAAEIEYSTDLFDPATIERLTEQLLHLADTAVRTSTIPLDRLDVLPPAQRAGLLAFGCVAGTVAPDGTTFVDLFARSVASCADLPAVIGDETLTYAELDRRSSALAHSLRTRIEASGVPVADAVIGVAVPKSVELVVAFVAVLKAGGAYLALAPDLPADRLRFMVQDSAPRLIIVTAQTADVFGGTPVPRVFIDSPCGELNEAASDSRPGPQDLAYVIYTSGTTGRPKGALIEHAALSNLVQAQRELFRLEAGHRVMLYVAMSFDVSIGATATALAAGAALHLVPQRLMAEPEALGAMIRDHAIDLIELPATIARQLPQRADMAPRTLVIGGEVCPQDVLSYWRRQCRVINAYGPSEATVLATADEVHEPIVPNLIGRPIANVLIRVLDRASGLCPIGVPGEICIGGAGLARGYLGQPELTARQFIADPAGRGRLYRSGDIGRWRPDGRIEWLGRVDEQIKLNGLRIEPGEIARVMEQHPGVNAAHVLVHQDGRQSRLVGYYASAPDVDERALRQELRERLPAYMVPSLLVRLDALPAGPNGKLDPRALPPPQADVAQEGRTPRTPLESTLADIWCKVLRLPRIGIDDEFFALGGDSIMTIQVCAAARATGIALTAQAMFENPTIARLAEVISRAPAALVVSSPDDAAPGPATDVPDDVLDALWRVGPVEAVYGLSPLQEGLLFHALYAPGSDQYCVQLSWLHRGRLDSAALKRAWEGIVARHGVLRTAFVWEGVARPLQAVYATAPLDWEEADWCGESDARLRDFLADDRRRGFALEQPGLMRLRLMRLGDDSWAMVWTTHHLLMDGWCLPLILQEVALRYRQACGEAIDLPPAPPPFERHIAWLARQDRDLAQTFWRQHLAGIEAPTPLAINHRPLDVRRPIERLEQIRLVLDQSRSAALAAFARRHRVTLNTLIELAWASVLSRYSGQDDVVFGIAVSGRPPELPQVEQMIGLFINTVPLRLALDHDSSVLDNLQSVLTATHHVERHATVGLATIQGWSELEAGSALFQSLLVFESYPGELPAEVAELRIDEKTNYPLTLAVLPGTSTELRLLYDADSFDTEAIARLSEHLDRALAWLIAHAERPLGDLEFLSAAERHDLLVAWNDRWVPYPCDATLHGLFADVAQRHPSLTAVVEGNRRLDFAALDRAANWLAHRIVAVHAPSTGSPAGRPIALCCGRTIEMVVAILAILKAGGAWVPLDPDYPAERLSFMLEDSGADLVLASPQAAHDLTVLQSPRLQLLIIEAMDGAGDEHPPIAGAGPTDPAYVIYTSGSTGRPKGVACMHRAVINFCHEWQNKRTIAPGDGGTLTSSLSFDVTVYEIFSNLLFGAAVHLLDKDTILDADRFARYLRDQRIQNCYLPPHLLNAVTPLIESDGVNYCLKRLMVGVEPPLERAMWRIKQAVPGIAVVNGYGTTETTIGSIAYYVERDTGRTGNAPIGVPFQNQTAYLLDKRLRPVPLGAIGEIYIGGEGVSNGYLNRPELTIERFIDNPFQSLPDRLAGRNGRIYRTGDLGRMLPDGQLECLGRIDTQVKIRGYRVEPGEIEAVIASCAGVTQSAVIVVNSGAARRLVGYYAAPSGGPSEQEVRAQLAGVLPSYMVPAVLVRLDRLKLSPNGKIDRKALPLPEIAAHDGRDLSGPRDDTEATLAQVWSAVLKLDHVGIDEDFFALGGDSILTIQVIALARQMGLELTASQLFAAPTIRALAAGLKHDAAQPRAIVEEPEVDPRRTPLAPIQQWFFEVGHAELNHWNQAFLFHVEADVSTARLRDALSALADLHPVFASRFQDIPGEGWRETTGEAAWPVEEFDLSTSADPSAALRNEADRVQASLDIDRGPLARATVFIGHPDGQRRLLLAIHHLVVDGVSWRILIEDLDRLLTGDIPTKPAAQFAAWRSALVRYARTIAAGQWDYWLGVGAAASTLPLDGGADPGCVADADRVAFTLDTAATGQLLTRAGAAYRTQINDLMLAALALAVRASTGLGDVVVDLEGHGREECVGALDVSRTVGWFTSMFPVHLRLPDDRDIGAAIKAVKEILRAVPDKGIGYGALRFLADDPRAATLAARACARIGFNYLGRFDALRGRVVRLSDEQAGAAVSPRNRLIHPIEISAYVADGALKVIVEFSRMCCARTTAEHLTAAFETALGEIVAHCLTGSGGITPSDCPLAPEVSQATLDALWRAGRVEAVYGLSPLQEGLLFHALYAPGSDQYCVQLSWRHEGRLDTAALRRAWDGLVARHGILRTAFVWEGVARPLQAVYATVPLNWEEADWRGESADRLEAFLAEDRRRGFALDQPGLMRLRLIRLGDDSWAMVWTTHHLLMDGWCLPLILQEVALRYRQACGETIDLPAAPPPFERHIAWLARQDRGAAHAFWRAHLAGIEAPTPLAINHRLLDIRRPIEQLERRRLVLERARSASLAAFARQHRVTLNTLIELAWASVLARYSGQDDIVFGIAVSGRPPDLPQVERMIGLFINTVPLRLVLDQDRSVLENLHAVQAATRNVIHHGHLSLTEIQRQSAVPNGTPLFHALIVFENYPDDGIGQAPGGGYLDMRGDIKTSFPLALVIVPAAELLVQASYDAACFDHRVIERMLGHLSETLGWLAAHPERPLADAALLTQAERRAAFADAITAAPYPRDRSLADLFEAVVPQRRQAQAVMHDAASISFCELNARANRLAHRLQRLGVGAETAVGISIERSIPLIVGLMGILKAGGAYVPLEPDVPDERLAFMLADSQAPVLVTTAALAAKFPHYPGQVIAIDDAALDSEPSSDPVRAPAADPLLYIAYTSGSTGRPKGVMVQQSAVLNRFHWLWRTLPLADDEVGSQISSINFVDAVWEIFSRLACGIPFVVLSDEVVRDPLRMAGELARHRVTRLEPVPSLLASLLDNLPAIAERLPHLRYCICSGEILPVELARRFRATMPSVRLFNRYGSTEATSVLWQEVLTTETFGANVPVGRPVQNVGICILDGRRRPLPHGIAGSLYVYGDAVARGYHGRPDLTAERFVTLALPDREVIAYYTGDLARHRPDGSIEVLGRDDNQLSIHGYRIEPGEIETALGRLTGIRDCVAVVRDVGGSRQLVAFYVEAPDTGAALTPQTLRSQLAAHLPSYMVPSLFVKLPALPLTINGKVDRKSLVARDLDPGHVRGDVLLPRDAIERQLYELWAKVIGIEHFGIDDDFFAVGGHSLLAVRLAARINALFHRSFPVAWIFSTRTIADQATALRKEGVGADFEPTVMLKRGDRTLFLIHPGHAGAEAYSALVPRLAENIGLCAVESWNLYGDGPDVTDIPTLARRYLAAIRAVQPAGPYLLGGWSFGGTVAYEISCQLAAAGETVAHLFLLDSFGAHEGRRAWLADFDAAGRAAFLDVPFYRDMPDVTRRRMERVISLENAMLAAFRPKRYDGPVLLLKASQPEAPPPHRQGDYPPGFLQMLQATQAQADNYWAGTATHLTVRLVAGTHGALMSGTALVEIAEALSQTGVPSTTEDSSIMGSATMGSAP</sequence>
<dbReference type="InterPro" id="IPR001031">
    <property type="entry name" value="Thioesterase"/>
</dbReference>
<dbReference type="STRING" id="1245469.S58_21570"/>
<dbReference type="GeneID" id="301816063"/>
<dbReference type="NCBIfam" id="NF003417">
    <property type="entry name" value="PRK04813.1"/>
    <property type="match status" value="3"/>
</dbReference>
<dbReference type="InterPro" id="IPR029058">
    <property type="entry name" value="AB_hydrolase_fold"/>
</dbReference>
<dbReference type="Proteomes" id="UP000011841">
    <property type="component" value="Chromosome"/>
</dbReference>
<dbReference type="PATRIC" id="fig|1245469.3.peg.2209"/>
<proteinExistence type="predicted"/>
<dbReference type="CDD" id="cd19531">
    <property type="entry name" value="LCL_NRPS-like"/>
    <property type="match status" value="1"/>
</dbReference>
<comment type="cofactor">
    <cofactor evidence="1">
        <name>pantetheine 4'-phosphate</name>
        <dbReference type="ChEBI" id="CHEBI:47942"/>
    </cofactor>
</comment>
<dbReference type="Gene3D" id="3.30.559.10">
    <property type="entry name" value="Chloramphenicol acetyltransferase-like domain"/>
    <property type="match status" value="4"/>
</dbReference>
<dbReference type="CDD" id="cd19543">
    <property type="entry name" value="DCL_NRPS"/>
    <property type="match status" value="2"/>
</dbReference>
<evidence type="ECO:0000313" key="8">
    <source>
        <dbReference type="Proteomes" id="UP000011841"/>
    </source>
</evidence>
<evidence type="ECO:0000313" key="7">
    <source>
        <dbReference type="EMBL" id="BAM88163.1"/>
    </source>
</evidence>
<dbReference type="InterPro" id="IPR010060">
    <property type="entry name" value="NRPS_synth"/>
</dbReference>
<dbReference type="GO" id="GO:0044550">
    <property type="term" value="P:secondary metabolite biosynthetic process"/>
    <property type="evidence" value="ECO:0007669"/>
    <property type="project" value="TreeGrafter"/>
</dbReference>
<dbReference type="Gene3D" id="3.40.50.980">
    <property type="match status" value="4"/>
</dbReference>